<dbReference type="EMBL" id="AFNU02000009">
    <property type="protein sequence ID" value="ERJ11660.1"/>
    <property type="molecule type" value="Genomic_DNA"/>
</dbReference>
<protein>
    <submittedName>
        <fullName evidence="4">Shikimate dehydrogenase protein</fullName>
        <ecNumber evidence="4">1.1.1.25</ecNumber>
    </submittedName>
</protein>
<keyword evidence="5" id="KW-1185">Reference proteome</keyword>
<sequence length="124" mass="14174">MSSIYGLLGERLSHSLSPVIHNEIFKTLGDECYYHLFEVERDCLSDAIKGLKALKTKGVNVTIPYKIEVIKHLDEHSDETLKIGAVNTIVFRQNKTIGYNTDYFGFGMMLKAFNIDVKIKKQLY</sequence>
<reference evidence="4 5" key="1">
    <citation type="journal article" date="2011" name="J. Bacteriol.">
        <title>Genome sequence of Haloplasma contractile, an unusual contractile bacterium from a deep-sea anoxic brine lake.</title>
        <authorList>
            <person name="Antunes A."/>
            <person name="Alam I."/>
            <person name="El Dorry H."/>
            <person name="Siam R."/>
            <person name="Robertson A."/>
            <person name="Bajic V.B."/>
            <person name="Stingl U."/>
        </authorList>
    </citation>
    <scope>NUCLEOTIDE SEQUENCE [LARGE SCALE GENOMIC DNA]</scope>
    <source>
        <strain evidence="4 5">SSD-17B</strain>
    </source>
</reference>
<dbReference type="InterPro" id="IPR013708">
    <property type="entry name" value="Shikimate_DH-bd_N"/>
</dbReference>
<keyword evidence="4" id="KW-0560">Oxidoreductase</keyword>
<dbReference type="Proteomes" id="UP000005707">
    <property type="component" value="Unassembled WGS sequence"/>
</dbReference>
<dbReference type="GO" id="GO:0005829">
    <property type="term" value="C:cytosol"/>
    <property type="evidence" value="ECO:0007669"/>
    <property type="project" value="TreeGrafter"/>
</dbReference>
<evidence type="ECO:0000256" key="2">
    <source>
        <dbReference type="ARBA" id="ARBA00023141"/>
    </source>
</evidence>
<gene>
    <name evidence="4" type="ORF">HLPCO_002361</name>
</gene>
<dbReference type="GO" id="GO:0019632">
    <property type="term" value="P:shikimate metabolic process"/>
    <property type="evidence" value="ECO:0007669"/>
    <property type="project" value="TreeGrafter"/>
</dbReference>
<dbReference type="InterPro" id="IPR022893">
    <property type="entry name" value="Shikimate_DH_fam"/>
</dbReference>
<keyword evidence="2" id="KW-0028">Amino-acid biosynthesis</keyword>
<organism evidence="4 5">
    <name type="scientific">Haloplasma contractile SSD-17B</name>
    <dbReference type="NCBI Taxonomy" id="1033810"/>
    <lineage>
        <taxon>Bacteria</taxon>
        <taxon>Bacillati</taxon>
        <taxon>Mycoplasmatota</taxon>
        <taxon>Mollicutes</taxon>
        <taxon>Haloplasmatales</taxon>
        <taxon>Haloplasmataceae</taxon>
        <taxon>Haloplasma</taxon>
    </lineage>
</organism>
<evidence type="ECO:0000259" key="3">
    <source>
        <dbReference type="Pfam" id="PF08501"/>
    </source>
</evidence>
<dbReference type="PANTHER" id="PTHR21089">
    <property type="entry name" value="SHIKIMATE DEHYDROGENASE"/>
    <property type="match status" value="1"/>
</dbReference>
<dbReference type="InParanoid" id="U2FFG5"/>
<proteinExistence type="predicted"/>
<accession>U2FFG5</accession>
<dbReference type="InterPro" id="IPR046346">
    <property type="entry name" value="Aminoacid_DH-like_N_sf"/>
</dbReference>
<evidence type="ECO:0000256" key="1">
    <source>
        <dbReference type="ARBA" id="ARBA00004871"/>
    </source>
</evidence>
<dbReference type="GO" id="GO:0050661">
    <property type="term" value="F:NADP binding"/>
    <property type="evidence" value="ECO:0007669"/>
    <property type="project" value="TreeGrafter"/>
</dbReference>
<dbReference type="AlphaFoldDB" id="U2FFG5"/>
<reference evidence="4 5" key="2">
    <citation type="journal article" date="2013" name="PLoS ONE">
        <title>INDIGO - INtegrated Data Warehouse of MIcrobial GenOmes with Examples from the Red Sea Extremophiles.</title>
        <authorList>
            <person name="Alam I."/>
            <person name="Antunes A."/>
            <person name="Kamau A.A."/>
            <person name="Ba Alawi W."/>
            <person name="Kalkatawi M."/>
            <person name="Stingl U."/>
            <person name="Bajic V.B."/>
        </authorList>
    </citation>
    <scope>NUCLEOTIDE SEQUENCE [LARGE SCALE GENOMIC DNA]</scope>
    <source>
        <strain evidence="4 5">SSD-17B</strain>
    </source>
</reference>
<comment type="pathway">
    <text evidence="1">Metabolic intermediate biosynthesis; chorismate biosynthesis; chorismate from D-erythrose 4-phosphate and phosphoenolpyruvate: step 4/7.</text>
</comment>
<dbReference type="eggNOG" id="COG0169">
    <property type="taxonomic scope" value="Bacteria"/>
</dbReference>
<evidence type="ECO:0000313" key="5">
    <source>
        <dbReference type="Proteomes" id="UP000005707"/>
    </source>
</evidence>
<evidence type="ECO:0000313" key="4">
    <source>
        <dbReference type="EMBL" id="ERJ11660.1"/>
    </source>
</evidence>
<dbReference type="GO" id="GO:0009423">
    <property type="term" value="P:chorismate biosynthetic process"/>
    <property type="evidence" value="ECO:0007669"/>
    <property type="project" value="TreeGrafter"/>
</dbReference>
<dbReference type="PANTHER" id="PTHR21089:SF1">
    <property type="entry name" value="BIFUNCTIONAL 3-DEHYDROQUINATE DEHYDRATASE_SHIKIMATE DEHYDROGENASE, CHLOROPLASTIC"/>
    <property type="match status" value="1"/>
</dbReference>
<dbReference type="GO" id="GO:0004764">
    <property type="term" value="F:shikimate 3-dehydrogenase (NADP+) activity"/>
    <property type="evidence" value="ECO:0007669"/>
    <property type="project" value="UniProtKB-EC"/>
</dbReference>
<dbReference type="GO" id="GO:0009073">
    <property type="term" value="P:aromatic amino acid family biosynthetic process"/>
    <property type="evidence" value="ECO:0007669"/>
    <property type="project" value="UniProtKB-KW"/>
</dbReference>
<dbReference type="EC" id="1.1.1.25" evidence="4"/>
<dbReference type="Gene3D" id="3.40.50.10860">
    <property type="entry name" value="Leucine Dehydrogenase, chain A, domain 1"/>
    <property type="match status" value="1"/>
</dbReference>
<name>U2FFG5_9MOLU</name>
<dbReference type="SUPFAM" id="SSF53223">
    <property type="entry name" value="Aminoacid dehydrogenase-like, N-terminal domain"/>
    <property type="match status" value="1"/>
</dbReference>
<feature type="domain" description="Shikimate dehydrogenase substrate binding N-terminal" evidence="3">
    <location>
        <begin position="7"/>
        <end position="89"/>
    </location>
</feature>
<dbReference type="STRING" id="1033810.HLPCO_002361"/>
<comment type="caution">
    <text evidence="4">The sequence shown here is derived from an EMBL/GenBank/DDBJ whole genome shotgun (WGS) entry which is preliminary data.</text>
</comment>
<keyword evidence="2" id="KW-0057">Aromatic amino acid biosynthesis</keyword>
<dbReference type="Pfam" id="PF08501">
    <property type="entry name" value="Shikimate_dh_N"/>
    <property type="match status" value="1"/>
</dbReference>
<dbReference type="RefSeq" id="WP_021031139.1">
    <property type="nucleotide sequence ID" value="NZ_AFNU02000009.1"/>
</dbReference>